<protein>
    <submittedName>
        <fullName evidence="1">Uncharacterized protein</fullName>
    </submittedName>
</protein>
<organism evidence="1 2">
    <name type="scientific">Nocardia cyriacigeorgica</name>
    <dbReference type="NCBI Taxonomy" id="135487"/>
    <lineage>
        <taxon>Bacteria</taxon>
        <taxon>Bacillati</taxon>
        <taxon>Actinomycetota</taxon>
        <taxon>Actinomycetes</taxon>
        <taxon>Mycobacteriales</taxon>
        <taxon>Nocardiaceae</taxon>
        <taxon>Nocardia</taxon>
    </lineage>
</organism>
<proteinExistence type="predicted"/>
<dbReference type="EMBL" id="JAAGVB010000039">
    <property type="protein sequence ID" value="NEW35156.1"/>
    <property type="molecule type" value="Genomic_DNA"/>
</dbReference>
<reference evidence="1 2" key="1">
    <citation type="submission" date="2020-01" db="EMBL/GenBank/DDBJ databases">
        <title>Genetics and antimicrobial susceptibilities of Nocardia species isolated from the soil; a comparison with species isolated from humans.</title>
        <authorList>
            <person name="Carrasco G."/>
            <person name="Monzon S."/>
            <person name="Sansegundo M."/>
            <person name="Garcia E."/>
            <person name="Garrido N."/>
            <person name="Medina M.J."/>
            <person name="Villalon P."/>
            <person name="Ramirez-Arocha A.C."/>
            <person name="Jimenez P."/>
            <person name="Cuesta I."/>
            <person name="Valdezate S."/>
        </authorList>
    </citation>
    <scope>NUCLEOTIDE SEQUENCE [LARGE SCALE GENOMIC DNA]</scope>
    <source>
        <strain evidence="1 2">CNM20110626</strain>
    </source>
</reference>
<dbReference type="Proteomes" id="UP000471166">
    <property type="component" value="Unassembled WGS sequence"/>
</dbReference>
<evidence type="ECO:0000313" key="1">
    <source>
        <dbReference type="EMBL" id="NEW35156.1"/>
    </source>
</evidence>
<dbReference type="RefSeq" id="WP_163846301.1">
    <property type="nucleotide sequence ID" value="NZ_JAAGVB010000039.1"/>
</dbReference>
<evidence type="ECO:0000313" key="2">
    <source>
        <dbReference type="Proteomes" id="UP000471166"/>
    </source>
</evidence>
<comment type="caution">
    <text evidence="1">The sequence shown here is derived from an EMBL/GenBank/DDBJ whole genome shotgun (WGS) entry which is preliminary data.</text>
</comment>
<dbReference type="AlphaFoldDB" id="A0A6P1CV22"/>
<sequence length="87" mass="9546">MAEVAYSHLFPGVVIEAHDHTDEFDLRFADGSRAPAALHTDDTGGYVLEVGTYVTAAGTEISERLWTVRSLEPHHDGRRIKLGPAFP</sequence>
<name>A0A6P1CV22_9NOCA</name>
<accession>A0A6P1CV22</accession>
<gene>
    <name evidence="1" type="ORF">GV791_21685</name>
</gene>